<comment type="caution">
    <text evidence="2">The sequence shown here is derived from an EMBL/GenBank/DDBJ whole genome shotgun (WGS) entry which is preliminary data.</text>
</comment>
<dbReference type="Proteomes" id="UP001165289">
    <property type="component" value="Unassembled WGS sequence"/>
</dbReference>
<evidence type="ECO:0000313" key="3">
    <source>
        <dbReference type="Proteomes" id="UP001165289"/>
    </source>
</evidence>
<feature type="region of interest" description="Disordered" evidence="1">
    <location>
        <begin position="1"/>
        <end position="109"/>
    </location>
</feature>
<dbReference type="AlphaFoldDB" id="A0AAV7JPS4"/>
<reference evidence="2 3" key="1">
    <citation type="journal article" date="2023" name="BMC Biol.">
        <title>The compact genome of the sponge Oopsacas minuta (Hexactinellida) is lacking key metazoan core genes.</title>
        <authorList>
            <person name="Santini S."/>
            <person name="Schenkelaars Q."/>
            <person name="Jourda C."/>
            <person name="Duchesne M."/>
            <person name="Belahbib H."/>
            <person name="Rocher C."/>
            <person name="Selva M."/>
            <person name="Riesgo A."/>
            <person name="Vervoort M."/>
            <person name="Leys S.P."/>
            <person name="Kodjabachian L."/>
            <person name="Le Bivic A."/>
            <person name="Borchiellini C."/>
            <person name="Claverie J.M."/>
            <person name="Renard E."/>
        </authorList>
    </citation>
    <scope>NUCLEOTIDE SEQUENCE [LARGE SCALE GENOMIC DNA]</scope>
    <source>
        <strain evidence="2">SPO-2</strain>
    </source>
</reference>
<proteinExistence type="predicted"/>
<feature type="compositionally biased region" description="Basic residues" evidence="1">
    <location>
        <begin position="23"/>
        <end position="32"/>
    </location>
</feature>
<keyword evidence="3" id="KW-1185">Reference proteome</keyword>
<organism evidence="2 3">
    <name type="scientific">Oopsacas minuta</name>
    <dbReference type="NCBI Taxonomy" id="111878"/>
    <lineage>
        <taxon>Eukaryota</taxon>
        <taxon>Metazoa</taxon>
        <taxon>Porifera</taxon>
        <taxon>Hexactinellida</taxon>
        <taxon>Hexasterophora</taxon>
        <taxon>Lyssacinosida</taxon>
        <taxon>Leucopsacidae</taxon>
        <taxon>Oopsacas</taxon>
    </lineage>
</organism>
<evidence type="ECO:0000313" key="2">
    <source>
        <dbReference type="EMBL" id="KAI6650410.1"/>
    </source>
</evidence>
<evidence type="ECO:0000256" key="1">
    <source>
        <dbReference type="SAM" id="MobiDB-lite"/>
    </source>
</evidence>
<protein>
    <submittedName>
        <fullName evidence="2">Uncharacterized protein</fullName>
    </submittedName>
</protein>
<feature type="compositionally biased region" description="Basic and acidic residues" evidence="1">
    <location>
        <begin position="33"/>
        <end position="66"/>
    </location>
</feature>
<sequence>MDGPSVIIDSKVDISPDSPNRKQSARRPVKKPTSKDISQELKLRRSKLTDKNKYHTDDLLAEKAFQKPEQNSSEIEKDRMKIKSPLKSPIKTSSKMPAKRVSQMSLKSQQTRISTRAGMHVLSYYLFNVLYFVKQNIMSDHNIISI</sequence>
<dbReference type="EMBL" id="JAKMXF010000311">
    <property type="protein sequence ID" value="KAI6650410.1"/>
    <property type="molecule type" value="Genomic_DNA"/>
</dbReference>
<accession>A0AAV7JPS4</accession>
<name>A0AAV7JPS4_9METZ</name>
<gene>
    <name evidence="2" type="ORF">LOD99_5847</name>
</gene>